<evidence type="ECO:0000313" key="4">
    <source>
        <dbReference type="Proteomes" id="UP000271098"/>
    </source>
</evidence>
<evidence type="ECO:0000313" key="2">
    <source>
        <dbReference type="EMBL" id="VDN22754.1"/>
    </source>
</evidence>
<dbReference type="EMBL" id="UYRT01080441">
    <property type="protein sequence ID" value="VDN22754.1"/>
    <property type="molecule type" value="Genomic_DNA"/>
</dbReference>
<evidence type="ECO:0000313" key="6">
    <source>
        <dbReference type="WBParaSite" id="GPUH_0001454201-mRNA-1"/>
    </source>
</evidence>
<keyword evidence="1" id="KW-1133">Transmembrane helix</keyword>
<reference evidence="2 4" key="2">
    <citation type="submission" date="2018-11" db="EMBL/GenBank/DDBJ databases">
        <authorList>
            <consortium name="Pathogen Informatics"/>
        </authorList>
    </citation>
    <scope>NUCLEOTIDE SEQUENCE [LARGE SCALE GENOMIC DNA]</scope>
</reference>
<proteinExistence type="predicted"/>
<organism evidence="5">
    <name type="scientific">Gongylonema pulchrum</name>
    <dbReference type="NCBI Taxonomy" id="637853"/>
    <lineage>
        <taxon>Eukaryota</taxon>
        <taxon>Metazoa</taxon>
        <taxon>Ecdysozoa</taxon>
        <taxon>Nematoda</taxon>
        <taxon>Chromadorea</taxon>
        <taxon>Rhabditida</taxon>
        <taxon>Spirurina</taxon>
        <taxon>Spiruromorpha</taxon>
        <taxon>Spiruroidea</taxon>
        <taxon>Gongylonematidae</taxon>
        <taxon>Gongylonema</taxon>
    </lineage>
</organism>
<dbReference type="WBParaSite" id="GPUH_0001368101-mRNA-1">
    <property type="protein sequence ID" value="GPUH_0001368101-mRNA-1"/>
    <property type="gene ID" value="GPUH_0001368101"/>
</dbReference>
<evidence type="ECO:0000313" key="3">
    <source>
        <dbReference type="EMBL" id="VDN24307.1"/>
    </source>
</evidence>
<dbReference type="Proteomes" id="UP000271098">
    <property type="component" value="Unassembled WGS sequence"/>
</dbReference>
<dbReference type="WBParaSite" id="GPUH_0001454201-mRNA-1">
    <property type="protein sequence ID" value="GPUH_0001454201-mRNA-1"/>
    <property type="gene ID" value="GPUH_0001454201"/>
</dbReference>
<keyword evidence="1" id="KW-0472">Membrane</keyword>
<evidence type="ECO:0000313" key="5">
    <source>
        <dbReference type="WBParaSite" id="GPUH_0001368101-mRNA-1"/>
    </source>
</evidence>
<keyword evidence="1" id="KW-0812">Transmembrane</keyword>
<dbReference type="OrthoDB" id="5892558at2759"/>
<dbReference type="AlphaFoldDB" id="A0A183DY75"/>
<accession>A0A183DY75</accession>
<sequence>MKSLTAFLKKGSEDGYGRATFIASVIFATSSIFMYWSERYAREKRQAGVKEFLKKQQQQNMANYKKQRQRINER</sequence>
<gene>
    <name evidence="2" type="ORF">GPUH_LOCUS13666</name>
    <name evidence="3" type="ORF">GPUH_LOCUS14523</name>
</gene>
<reference evidence="5 6" key="1">
    <citation type="submission" date="2016-06" db="UniProtKB">
        <authorList>
            <consortium name="WormBaseParasite"/>
        </authorList>
    </citation>
    <scope>IDENTIFICATION</scope>
</reference>
<dbReference type="EMBL" id="UYRT01081367">
    <property type="protein sequence ID" value="VDN24307.1"/>
    <property type="molecule type" value="Genomic_DNA"/>
</dbReference>
<keyword evidence="4" id="KW-1185">Reference proteome</keyword>
<evidence type="ECO:0000256" key="1">
    <source>
        <dbReference type="SAM" id="Phobius"/>
    </source>
</evidence>
<feature type="transmembrane region" description="Helical" evidence="1">
    <location>
        <begin position="15"/>
        <end position="36"/>
    </location>
</feature>
<name>A0A183DY75_9BILA</name>
<protein>
    <submittedName>
        <fullName evidence="2 5">Uncharacterized protein</fullName>
    </submittedName>
</protein>